<comment type="caution">
    <text evidence="3">The sequence shown here is derived from an EMBL/GenBank/DDBJ whole genome shotgun (WGS) entry which is preliminary data.</text>
</comment>
<dbReference type="InterPro" id="IPR029058">
    <property type="entry name" value="AB_hydrolase_fold"/>
</dbReference>
<keyword evidence="1" id="KW-1133">Transmembrane helix</keyword>
<organism evidence="3 4">
    <name type="scientific">Acetobacterium paludosum</name>
    <dbReference type="NCBI Taxonomy" id="52693"/>
    <lineage>
        <taxon>Bacteria</taxon>
        <taxon>Bacillati</taxon>
        <taxon>Bacillota</taxon>
        <taxon>Clostridia</taxon>
        <taxon>Eubacteriales</taxon>
        <taxon>Eubacteriaceae</taxon>
        <taxon>Acetobacterium</taxon>
    </lineage>
</organism>
<gene>
    <name evidence="3" type="ORF">GH810_13580</name>
</gene>
<protein>
    <submittedName>
        <fullName evidence="3">Alpha/beta fold hydrolase</fullName>
    </submittedName>
</protein>
<reference evidence="3" key="2">
    <citation type="submission" date="2020-10" db="EMBL/GenBank/DDBJ databases">
        <title>Comparative genomics of the Acetobacterium genus.</title>
        <authorList>
            <person name="Marshall C."/>
            <person name="May H."/>
            <person name="Norman S."/>
        </authorList>
    </citation>
    <scope>NUCLEOTIDE SEQUENCE</scope>
    <source>
        <strain evidence="3">DER-2019</strain>
    </source>
</reference>
<dbReference type="Proteomes" id="UP000616595">
    <property type="component" value="Unassembled WGS sequence"/>
</dbReference>
<reference evidence="3" key="1">
    <citation type="submission" date="2019-10" db="EMBL/GenBank/DDBJ databases">
        <authorList>
            <person name="Ross D.E."/>
            <person name="Gulliver D."/>
        </authorList>
    </citation>
    <scope>NUCLEOTIDE SEQUENCE</scope>
    <source>
        <strain evidence="3">DER-2019</strain>
    </source>
</reference>
<evidence type="ECO:0000313" key="3">
    <source>
        <dbReference type="EMBL" id="MBC3889341.1"/>
    </source>
</evidence>
<keyword evidence="1" id="KW-0812">Transmembrane</keyword>
<sequence>MIKKGRIQKLIGVIGIILVAVIIGMLTYLGDYYHADKTAHDALISDSQVTVEEKGNLIIFTPTQGQTDIGFVFYPGGKVEVSAYAPLMHLLAEKGMTTVIVKMPFNLAVFNINGADAAMEALPEVSKWIIGGHSLGGAIASDYAAENEEKVSGLVLLGAYPNKDLSQTKITVLSLYGSEDHILNRTAFEAAKTKMPADTTFYEIIGGNHGNFGNYGEQKGDGVSTISAADQQSITCERIVEKEMAEIRK</sequence>
<keyword evidence="3" id="KW-0378">Hydrolase</keyword>
<feature type="domain" description="Alpha/beta hydrolase fold-5" evidence="2">
    <location>
        <begin position="71"/>
        <end position="232"/>
    </location>
</feature>
<feature type="transmembrane region" description="Helical" evidence="1">
    <location>
        <begin position="12"/>
        <end position="30"/>
    </location>
</feature>
<dbReference type="RefSeq" id="WP_148566946.1">
    <property type="nucleotide sequence ID" value="NZ_RXYA01000006.1"/>
</dbReference>
<keyword evidence="4" id="KW-1185">Reference proteome</keyword>
<dbReference type="Pfam" id="PF12695">
    <property type="entry name" value="Abhydrolase_5"/>
    <property type="match status" value="1"/>
</dbReference>
<accession>A0A923KY86</accession>
<keyword evidence="1" id="KW-0472">Membrane</keyword>
<dbReference type="OrthoDB" id="9780932at2"/>
<dbReference type="Gene3D" id="3.40.50.1820">
    <property type="entry name" value="alpha/beta hydrolase"/>
    <property type="match status" value="1"/>
</dbReference>
<evidence type="ECO:0000259" key="2">
    <source>
        <dbReference type="Pfam" id="PF12695"/>
    </source>
</evidence>
<dbReference type="GO" id="GO:0016787">
    <property type="term" value="F:hydrolase activity"/>
    <property type="evidence" value="ECO:0007669"/>
    <property type="project" value="UniProtKB-KW"/>
</dbReference>
<dbReference type="SUPFAM" id="SSF53474">
    <property type="entry name" value="alpha/beta-Hydrolases"/>
    <property type="match status" value="1"/>
</dbReference>
<evidence type="ECO:0000313" key="4">
    <source>
        <dbReference type="Proteomes" id="UP000616595"/>
    </source>
</evidence>
<dbReference type="EMBL" id="WJBD01000017">
    <property type="protein sequence ID" value="MBC3889341.1"/>
    <property type="molecule type" value="Genomic_DNA"/>
</dbReference>
<name>A0A923KY86_9FIRM</name>
<proteinExistence type="predicted"/>
<dbReference type="InterPro" id="IPR029059">
    <property type="entry name" value="AB_hydrolase_5"/>
</dbReference>
<evidence type="ECO:0000256" key="1">
    <source>
        <dbReference type="SAM" id="Phobius"/>
    </source>
</evidence>
<dbReference type="AlphaFoldDB" id="A0A923KY86"/>